<evidence type="ECO:0000313" key="1">
    <source>
        <dbReference type="EMBL" id="VDP71088.1"/>
    </source>
</evidence>
<accession>A0A3P8GH16</accession>
<dbReference type="Proteomes" id="UP000269396">
    <property type="component" value="Unassembled WGS sequence"/>
</dbReference>
<protein>
    <submittedName>
        <fullName evidence="1">Uncharacterized protein</fullName>
    </submittedName>
</protein>
<organism evidence="1 2">
    <name type="scientific">Schistosoma mattheei</name>
    <dbReference type="NCBI Taxonomy" id="31246"/>
    <lineage>
        <taxon>Eukaryota</taxon>
        <taxon>Metazoa</taxon>
        <taxon>Spiralia</taxon>
        <taxon>Lophotrochozoa</taxon>
        <taxon>Platyhelminthes</taxon>
        <taxon>Trematoda</taxon>
        <taxon>Digenea</taxon>
        <taxon>Strigeidida</taxon>
        <taxon>Schistosomatoidea</taxon>
        <taxon>Schistosomatidae</taxon>
        <taxon>Schistosoma</taxon>
    </lineage>
</organism>
<name>A0A3P8GH16_9TREM</name>
<dbReference type="AlphaFoldDB" id="A0A3P8GH16"/>
<gene>
    <name evidence="1" type="ORF">SMTD_LOCUS16353</name>
</gene>
<proteinExistence type="predicted"/>
<dbReference type="EMBL" id="UZAL01037072">
    <property type="protein sequence ID" value="VDP71088.1"/>
    <property type="molecule type" value="Genomic_DNA"/>
</dbReference>
<sequence length="59" mass="6650">MTSISLSGRMKKTLPPGPELAVRPPVRIGRKFAVVVPKGLCWGNNNITQKYLFLIKKIW</sequence>
<evidence type="ECO:0000313" key="2">
    <source>
        <dbReference type="Proteomes" id="UP000269396"/>
    </source>
</evidence>
<reference evidence="1 2" key="1">
    <citation type="submission" date="2018-11" db="EMBL/GenBank/DDBJ databases">
        <authorList>
            <consortium name="Pathogen Informatics"/>
        </authorList>
    </citation>
    <scope>NUCLEOTIDE SEQUENCE [LARGE SCALE GENOMIC DNA]</scope>
    <source>
        <strain>Denwood</strain>
        <strain evidence="2">Zambia</strain>
    </source>
</reference>
<keyword evidence="2" id="KW-1185">Reference proteome</keyword>